<evidence type="ECO:0000256" key="9">
    <source>
        <dbReference type="ARBA" id="ARBA00022840"/>
    </source>
</evidence>
<dbReference type="Gene3D" id="3.40.50.2300">
    <property type="match status" value="1"/>
</dbReference>
<dbReference type="PROSITE" id="PS50109">
    <property type="entry name" value="HIS_KIN"/>
    <property type="match status" value="1"/>
</dbReference>
<feature type="domain" description="CHASE" evidence="16">
    <location>
        <begin position="87"/>
        <end position="257"/>
    </location>
</feature>
<dbReference type="PANTHER" id="PTHR43047:SF64">
    <property type="entry name" value="HISTIDINE KINASE CONTAINING CHEY-HOMOLOGOUS RECEIVER DOMAIN AND PAS DOMAIN-RELATED"/>
    <property type="match status" value="1"/>
</dbReference>
<dbReference type="InterPro" id="IPR006189">
    <property type="entry name" value="CHASE_dom"/>
</dbReference>
<evidence type="ECO:0000256" key="10">
    <source>
        <dbReference type="ARBA" id="ARBA00022989"/>
    </source>
</evidence>
<dbReference type="Pfam" id="PF00072">
    <property type="entry name" value="Response_reg"/>
    <property type="match status" value="1"/>
</dbReference>
<sequence>MASADSEVPASMPLSANSDAPVRAPAIFALVLGMVVSVLLTMLLLRSREDAWQDEVRRLAQDRTEIIRGQIVRSMEVLHGIVAYFETDREVTRQEFGSFVGQALNRQPELQALAWDPRVPGPERQAWEDRARAEGFSDFHFTEEEREGIFKPARESGEYFPVFYLESLQKNAPALGFNVASEPRRREALELARDTGQPKATAPIRLAQEQASQRGFIVFEPLYQHEAKTVEERRESLLGFATAVFRIGDLIDLSLASAHENGVALSLRDKADGSLLYHQSGARLQGYPAWTTGVDVAGRHWELLFEPTAAFLSWRSDSMPWITLASGMLITLLLFSYLWKSSTQAAEIKRAQKELLTEVGVRKQAEAKAEAASKAKSEFLANMSHEIRTPMNAILGYAQILARDSALPRFHRDAVATILNSGDHLLHLIQEILDLSKIDAGRMDVEKTDFDLAALVREMGAMFQHPCEEKQIGFRIDAPLLDRAMPVHGDEGKLRQVLINLLGNAVKFTHRGRVTLRVTMLDDEGWRFEVEDTGIGISPEAVKRIFEPFLQEAGSRGGTGLGLAIARRQMEILGGEIGVQSELGKGSCFEVQLALPSVVGPGALRTSARELVRLAPGHFVRALVVDDIPENREVLASMLTFIGCEVVLAEHGRQAVEVVRVSRPQIVFMDIRMPEVDGLEATRRILSEFDSEEVKIVATSASALAHERDLCLKAGCDDFVAKPFRAERIYGCLRNLLGVEFEYKDEPLAPDLSDSIDLSQIVLPEELAGRLTMAAELHSATVLKSCLAELEQLGTAGQRLAQHLRGFLASYDMKTIQRVIAQISVS</sequence>
<dbReference type="PROSITE" id="PS50110">
    <property type="entry name" value="RESPONSE_REGULATORY"/>
    <property type="match status" value="1"/>
</dbReference>
<evidence type="ECO:0000259" key="14">
    <source>
        <dbReference type="PROSITE" id="PS50109"/>
    </source>
</evidence>
<dbReference type="SMART" id="SM00388">
    <property type="entry name" value="HisKA"/>
    <property type="match status" value="1"/>
</dbReference>
<dbReference type="AlphaFoldDB" id="A0A1T4YE92"/>
<evidence type="ECO:0000256" key="6">
    <source>
        <dbReference type="ARBA" id="ARBA00022692"/>
    </source>
</evidence>
<keyword evidence="10 13" id="KW-1133">Transmembrane helix</keyword>
<keyword evidence="11 13" id="KW-0472">Membrane</keyword>
<dbReference type="EMBL" id="FUYE01000009">
    <property type="protein sequence ID" value="SKA99631.1"/>
    <property type="molecule type" value="Genomic_DNA"/>
</dbReference>
<dbReference type="SUPFAM" id="SSF55874">
    <property type="entry name" value="ATPase domain of HSP90 chaperone/DNA topoisomerase II/histidine kinase"/>
    <property type="match status" value="1"/>
</dbReference>
<dbReference type="Gene3D" id="1.10.287.130">
    <property type="match status" value="1"/>
</dbReference>
<keyword evidence="5" id="KW-0808">Transferase</keyword>
<feature type="transmembrane region" description="Helical" evidence="13">
    <location>
        <begin position="22"/>
        <end position="45"/>
    </location>
</feature>
<dbReference type="Pfam" id="PF02518">
    <property type="entry name" value="HATPase_c"/>
    <property type="match status" value="1"/>
</dbReference>
<dbReference type="SUPFAM" id="SSF47384">
    <property type="entry name" value="Homodimeric domain of signal transducing histidine kinase"/>
    <property type="match status" value="1"/>
</dbReference>
<dbReference type="STRING" id="48467.SAMN02745166_02991"/>
<dbReference type="GO" id="GO:0016020">
    <property type="term" value="C:membrane"/>
    <property type="evidence" value="ECO:0007669"/>
    <property type="project" value="UniProtKB-SubCell"/>
</dbReference>
<name>A0A1T4YE92_9BACT</name>
<reference evidence="18" key="1">
    <citation type="submission" date="2017-02" db="EMBL/GenBank/DDBJ databases">
        <authorList>
            <person name="Varghese N."/>
            <person name="Submissions S."/>
        </authorList>
    </citation>
    <scope>NUCLEOTIDE SEQUENCE [LARGE SCALE GENOMIC DNA]</scope>
    <source>
        <strain evidence="18">ATCC 700200</strain>
    </source>
</reference>
<dbReference type="Gene3D" id="3.30.565.10">
    <property type="entry name" value="Histidine kinase-like ATPase, C-terminal domain"/>
    <property type="match status" value="1"/>
</dbReference>
<keyword evidence="4 12" id="KW-0597">Phosphoprotein</keyword>
<gene>
    <name evidence="17" type="ORF">SAMN02745166_02991</name>
</gene>
<keyword evidence="8 17" id="KW-0418">Kinase</keyword>
<dbReference type="InterPro" id="IPR003661">
    <property type="entry name" value="HisK_dim/P_dom"/>
</dbReference>
<accession>A0A1T4YE92</accession>
<dbReference type="CDD" id="cd17546">
    <property type="entry name" value="REC_hyHK_CKI1_RcsC-like"/>
    <property type="match status" value="1"/>
</dbReference>
<evidence type="ECO:0000259" key="15">
    <source>
        <dbReference type="PROSITE" id="PS50110"/>
    </source>
</evidence>
<evidence type="ECO:0000256" key="3">
    <source>
        <dbReference type="ARBA" id="ARBA00012438"/>
    </source>
</evidence>
<keyword evidence="18" id="KW-1185">Reference proteome</keyword>
<dbReference type="SMART" id="SM00387">
    <property type="entry name" value="HATPase_c"/>
    <property type="match status" value="1"/>
</dbReference>
<dbReference type="CDD" id="cd00082">
    <property type="entry name" value="HisKA"/>
    <property type="match status" value="1"/>
</dbReference>
<feature type="modified residue" description="4-aspartylphosphate" evidence="12">
    <location>
        <position position="670"/>
    </location>
</feature>
<protein>
    <recommendedName>
        <fullName evidence="3">histidine kinase</fullName>
        <ecNumber evidence="3">2.7.13.3</ecNumber>
    </recommendedName>
</protein>
<evidence type="ECO:0000256" key="4">
    <source>
        <dbReference type="ARBA" id="ARBA00022553"/>
    </source>
</evidence>
<dbReference type="InterPro" id="IPR036097">
    <property type="entry name" value="HisK_dim/P_sf"/>
</dbReference>
<dbReference type="SMART" id="SM01079">
    <property type="entry name" value="CHASE"/>
    <property type="match status" value="1"/>
</dbReference>
<dbReference type="InterPro" id="IPR005467">
    <property type="entry name" value="His_kinase_dom"/>
</dbReference>
<feature type="transmembrane region" description="Helical" evidence="13">
    <location>
        <begin position="321"/>
        <end position="339"/>
    </location>
</feature>
<dbReference type="SUPFAM" id="SSF52172">
    <property type="entry name" value="CheY-like"/>
    <property type="match status" value="1"/>
</dbReference>
<dbReference type="EC" id="2.7.13.3" evidence="3"/>
<dbReference type="PANTHER" id="PTHR43047">
    <property type="entry name" value="TWO-COMPONENT HISTIDINE PROTEIN KINASE"/>
    <property type="match status" value="1"/>
</dbReference>
<organism evidence="17 18">
    <name type="scientific">Prosthecobacter debontii</name>
    <dbReference type="NCBI Taxonomy" id="48467"/>
    <lineage>
        <taxon>Bacteria</taxon>
        <taxon>Pseudomonadati</taxon>
        <taxon>Verrucomicrobiota</taxon>
        <taxon>Verrucomicrobiia</taxon>
        <taxon>Verrucomicrobiales</taxon>
        <taxon>Verrucomicrobiaceae</taxon>
        <taxon>Prosthecobacter</taxon>
    </lineage>
</organism>
<comment type="catalytic activity">
    <reaction evidence="1">
        <text>ATP + protein L-histidine = ADP + protein N-phospho-L-histidine.</text>
        <dbReference type="EC" id="2.7.13.3"/>
    </reaction>
</comment>
<evidence type="ECO:0000256" key="12">
    <source>
        <dbReference type="PROSITE-ProRule" id="PRU00169"/>
    </source>
</evidence>
<dbReference type="FunFam" id="1.10.287.130:FF:000004">
    <property type="entry name" value="Ethylene receptor 1"/>
    <property type="match status" value="1"/>
</dbReference>
<dbReference type="Pfam" id="PF00512">
    <property type="entry name" value="HisKA"/>
    <property type="match status" value="1"/>
</dbReference>
<dbReference type="GO" id="GO:0005524">
    <property type="term" value="F:ATP binding"/>
    <property type="evidence" value="ECO:0007669"/>
    <property type="project" value="UniProtKB-KW"/>
</dbReference>
<dbReference type="Gene3D" id="3.30.450.350">
    <property type="entry name" value="CHASE domain"/>
    <property type="match status" value="1"/>
</dbReference>
<dbReference type="InterPro" id="IPR042240">
    <property type="entry name" value="CHASE_sf"/>
</dbReference>
<comment type="subcellular location">
    <subcellularLocation>
        <location evidence="2">Membrane</location>
    </subcellularLocation>
</comment>
<dbReference type="Pfam" id="PF03924">
    <property type="entry name" value="CHASE"/>
    <property type="match status" value="1"/>
</dbReference>
<dbReference type="GO" id="GO:0000155">
    <property type="term" value="F:phosphorelay sensor kinase activity"/>
    <property type="evidence" value="ECO:0007669"/>
    <property type="project" value="InterPro"/>
</dbReference>
<keyword evidence="6 13" id="KW-0812">Transmembrane</keyword>
<evidence type="ECO:0000256" key="13">
    <source>
        <dbReference type="SAM" id="Phobius"/>
    </source>
</evidence>
<evidence type="ECO:0000256" key="5">
    <source>
        <dbReference type="ARBA" id="ARBA00022679"/>
    </source>
</evidence>
<evidence type="ECO:0000259" key="16">
    <source>
        <dbReference type="PROSITE" id="PS50839"/>
    </source>
</evidence>
<dbReference type="Proteomes" id="UP000190774">
    <property type="component" value="Unassembled WGS sequence"/>
</dbReference>
<evidence type="ECO:0000256" key="1">
    <source>
        <dbReference type="ARBA" id="ARBA00000085"/>
    </source>
</evidence>
<dbReference type="InterPro" id="IPR004358">
    <property type="entry name" value="Sig_transdc_His_kin-like_C"/>
</dbReference>
<evidence type="ECO:0000256" key="8">
    <source>
        <dbReference type="ARBA" id="ARBA00022777"/>
    </source>
</evidence>
<dbReference type="PRINTS" id="PR00344">
    <property type="entry name" value="BCTRLSENSOR"/>
</dbReference>
<keyword evidence="9" id="KW-0067">ATP-binding</keyword>
<dbReference type="InterPro" id="IPR036890">
    <property type="entry name" value="HATPase_C_sf"/>
</dbReference>
<dbReference type="InterPro" id="IPR003594">
    <property type="entry name" value="HATPase_dom"/>
</dbReference>
<dbReference type="InterPro" id="IPR011006">
    <property type="entry name" value="CheY-like_superfamily"/>
</dbReference>
<dbReference type="InterPro" id="IPR001789">
    <property type="entry name" value="Sig_transdc_resp-reg_receiver"/>
</dbReference>
<feature type="domain" description="Response regulatory" evidence="15">
    <location>
        <begin position="621"/>
        <end position="737"/>
    </location>
</feature>
<dbReference type="CDD" id="cd16922">
    <property type="entry name" value="HATPase_EvgS-ArcB-TorS-like"/>
    <property type="match status" value="1"/>
</dbReference>
<dbReference type="SMART" id="SM00448">
    <property type="entry name" value="REC"/>
    <property type="match status" value="1"/>
</dbReference>
<evidence type="ECO:0000313" key="17">
    <source>
        <dbReference type="EMBL" id="SKA99631.1"/>
    </source>
</evidence>
<feature type="domain" description="Histidine kinase" evidence="14">
    <location>
        <begin position="382"/>
        <end position="597"/>
    </location>
</feature>
<dbReference type="PROSITE" id="PS50839">
    <property type="entry name" value="CHASE"/>
    <property type="match status" value="1"/>
</dbReference>
<keyword evidence="7" id="KW-0547">Nucleotide-binding</keyword>
<evidence type="ECO:0000256" key="7">
    <source>
        <dbReference type="ARBA" id="ARBA00022741"/>
    </source>
</evidence>
<evidence type="ECO:0000313" key="18">
    <source>
        <dbReference type="Proteomes" id="UP000190774"/>
    </source>
</evidence>
<proteinExistence type="predicted"/>
<evidence type="ECO:0000256" key="2">
    <source>
        <dbReference type="ARBA" id="ARBA00004370"/>
    </source>
</evidence>
<evidence type="ECO:0000256" key="11">
    <source>
        <dbReference type="ARBA" id="ARBA00023136"/>
    </source>
</evidence>